<evidence type="ECO:0000259" key="1">
    <source>
        <dbReference type="Pfam" id="PF13456"/>
    </source>
</evidence>
<feature type="domain" description="Reverse transcriptase/retrotransposon-derived protein RNase H-like" evidence="2">
    <location>
        <begin position="46"/>
        <end position="118"/>
    </location>
</feature>
<dbReference type="InterPro" id="IPR036397">
    <property type="entry name" value="RNaseH_sf"/>
</dbReference>
<dbReference type="PANTHER" id="PTHR48475">
    <property type="entry name" value="RIBONUCLEASE H"/>
    <property type="match status" value="1"/>
</dbReference>
<evidence type="ECO:0000259" key="2">
    <source>
        <dbReference type="Pfam" id="PF17919"/>
    </source>
</evidence>
<dbReference type="Pfam" id="PF13456">
    <property type="entry name" value="RVT_3"/>
    <property type="match status" value="1"/>
</dbReference>
<accession>A0AAW2KQG5</accession>
<protein>
    <recommendedName>
        <fullName evidence="4">Reverse transcriptase/retrotransposon-derived protein RNase H-like domain-containing protein</fullName>
    </recommendedName>
</protein>
<dbReference type="PANTHER" id="PTHR48475:SF2">
    <property type="entry name" value="RIBONUCLEASE H"/>
    <property type="match status" value="1"/>
</dbReference>
<proteinExistence type="predicted"/>
<name>A0AAW2KQG5_SESRA</name>
<dbReference type="InterPro" id="IPR043128">
    <property type="entry name" value="Rev_trsase/Diguanyl_cyclase"/>
</dbReference>
<dbReference type="InterPro" id="IPR012337">
    <property type="entry name" value="RNaseH-like_sf"/>
</dbReference>
<dbReference type="SUPFAM" id="SSF56672">
    <property type="entry name" value="DNA/RNA polymerases"/>
    <property type="match status" value="1"/>
</dbReference>
<dbReference type="InterPro" id="IPR002156">
    <property type="entry name" value="RNaseH_domain"/>
</dbReference>
<dbReference type="Gene3D" id="3.30.70.270">
    <property type="match status" value="1"/>
</dbReference>
<reference evidence="3" key="1">
    <citation type="submission" date="2020-06" db="EMBL/GenBank/DDBJ databases">
        <authorList>
            <person name="Li T."/>
            <person name="Hu X."/>
            <person name="Zhang T."/>
            <person name="Song X."/>
            <person name="Zhang H."/>
            <person name="Dai N."/>
            <person name="Sheng W."/>
            <person name="Hou X."/>
            <person name="Wei L."/>
        </authorList>
    </citation>
    <scope>NUCLEOTIDE SEQUENCE</scope>
    <source>
        <strain evidence="3">G02</strain>
        <tissue evidence="3">Leaf</tissue>
    </source>
</reference>
<dbReference type="InterPro" id="IPR043502">
    <property type="entry name" value="DNA/RNA_pol_sf"/>
</dbReference>
<evidence type="ECO:0008006" key="4">
    <source>
        <dbReference type="Google" id="ProtNLM"/>
    </source>
</evidence>
<dbReference type="AlphaFoldDB" id="A0AAW2KQG5"/>
<dbReference type="Pfam" id="PF17919">
    <property type="entry name" value="RT_RNaseH_2"/>
    <property type="match status" value="1"/>
</dbReference>
<comment type="caution">
    <text evidence="3">The sequence shown here is derived from an EMBL/GenBank/DDBJ whole genome shotgun (WGS) entry which is preliminary data.</text>
</comment>
<gene>
    <name evidence="3" type="ORF">Sradi_5860800</name>
</gene>
<dbReference type="GO" id="GO:0004523">
    <property type="term" value="F:RNA-DNA hybrid ribonuclease activity"/>
    <property type="evidence" value="ECO:0007669"/>
    <property type="project" value="InterPro"/>
</dbReference>
<dbReference type="GO" id="GO:0003676">
    <property type="term" value="F:nucleic acid binding"/>
    <property type="evidence" value="ECO:0007669"/>
    <property type="project" value="InterPro"/>
</dbReference>
<reference evidence="3" key="2">
    <citation type="journal article" date="2024" name="Plant">
        <title>Genomic evolution and insights into agronomic trait innovations of Sesamum species.</title>
        <authorList>
            <person name="Miao H."/>
            <person name="Wang L."/>
            <person name="Qu L."/>
            <person name="Liu H."/>
            <person name="Sun Y."/>
            <person name="Le M."/>
            <person name="Wang Q."/>
            <person name="Wei S."/>
            <person name="Zheng Y."/>
            <person name="Lin W."/>
            <person name="Duan Y."/>
            <person name="Cao H."/>
            <person name="Xiong S."/>
            <person name="Wang X."/>
            <person name="Wei L."/>
            <person name="Li C."/>
            <person name="Ma Q."/>
            <person name="Ju M."/>
            <person name="Zhao R."/>
            <person name="Li G."/>
            <person name="Mu C."/>
            <person name="Tian Q."/>
            <person name="Mei H."/>
            <person name="Zhang T."/>
            <person name="Gao T."/>
            <person name="Zhang H."/>
        </authorList>
    </citation>
    <scope>NUCLEOTIDE SEQUENCE</scope>
    <source>
        <strain evidence="3">G02</strain>
    </source>
</reference>
<dbReference type="InterPro" id="IPR041577">
    <property type="entry name" value="RT_RNaseH_2"/>
</dbReference>
<dbReference type="SUPFAM" id="SSF53098">
    <property type="entry name" value="Ribonuclease H-like"/>
    <property type="match status" value="1"/>
</dbReference>
<dbReference type="Gene3D" id="3.30.420.10">
    <property type="entry name" value="Ribonuclease H-like superfamily/Ribonuclease H"/>
    <property type="match status" value="1"/>
</dbReference>
<dbReference type="Gene3D" id="3.10.20.370">
    <property type="match status" value="1"/>
</dbReference>
<evidence type="ECO:0000313" key="3">
    <source>
        <dbReference type="EMBL" id="KAL0309185.1"/>
    </source>
</evidence>
<organism evidence="3">
    <name type="scientific">Sesamum radiatum</name>
    <name type="common">Black benniseed</name>
    <dbReference type="NCBI Taxonomy" id="300843"/>
    <lineage>
        <taxon>Eukaryota</taxon>
        <taxon>Viridiplantae</taxon>
        <taxon>Streptophyta</taxon>
        <taxon>Embryophyta</taxon>
        <taxon>Tracheophyta</taxon>
        <taxon>Spermatophyta</taxon>
        <taxon>Magnoliopsida</taxon>
        <taxon>eudicotyledons</taxon>
        <taxon>Gunneridae</taxon>
        <taxon>Pentapetalae</taxon>
        <taxon>asterids</taxon>
        <taxon>lamiids</taxon>
        <taxon>Lamiales</taxon>
        <taxon>Pedaliaceae</taxon>
        <taxon>Sesamum</taxon>
    </lineage>
</organism>
<feature type="domain" description="RNase H type-1" evidence="1">
    <location>
        <begin position="158"/>
        <end position="232"/>
    </location>
</feature>
<sequence length="237" mass="26881">MKPPINLSKVQRLAERITALSRFVSRSVEQSLSFFKALRKTKNFVWDEECQQVFQDLKAYLAKLPMLTKLTPGEPLYLYLATNQQVVSSMLIKEEEGHQKPIYYVSKLLHGAEQQYPEPKSIIKAQALAEFMNEATLMEEEESSWLLHAHGSSTLAGSGAGAVLTSPEGDELAYALRFNFKALNNEFEYEALIAGIMMALDVGARNLITYFHSQLVTNQVEGKYEIKAERMKHTSRR</sequence>
<dbReference type="EMBL" id="JACGWJ010000027">
    <property type="protein sequence ID" value="KAL0309185.1"/>
    <property type="molecule type" value="Genomic_DNA"/>
</dbReference>